<protein>
    <submittedName>
        <fullName evidence="2">Uncharacterized protein</fullName>
    </submittedName>
</protein>
<reference evidence="2 3" key="2">
    <citation type="submission" date="2017-10" db="EMBL/GenBank/DDBJ databases">
        <title>Genome analyses suggest a sexual origin of heterokaryosis in a supposedly ancient asexual fungus.</title>
        <authorList>
            <person name="Corradi N."/>
            <person name="Sedzielewska K."/>
            <person name="Noel J."/>
            <person name="Charron P."/>
            <person name="Farinelli L."/>
            <person name="Marton T."/>
            <person name="Kruger M."/>
            <person name="Pelin A."/>
            <person name="Brachmann A."/>
            <person name="Corradi N."/>
        </authorList>
    </citation>
    <scope>NUCLEOTIDE SEQUENCE [LARGE SCALE GENOMIC DNA]</scope>
    <source>
        <strain evidence="2 3">A1</strain>
    </source>
</reference>
<evidence type="ECO:0000313" key="2">
    <source>
        <dbReference type="EMBL" id="PKC60478.1"/>
    </source>
</evidence>
<dbReference type="VEuPathDB" id="FungiDB:FUN_016252"/>
<sequence>MPCERNKNNRNKNKRYSFNRRIKYKIRQEQWRRNQDQMQSNEPNQSNQSTQPNKEEPSSTSRSKRCMFCAKYSGRIVRRCEKCKKEAYKKIMGMYSKSSVDFTMIALSIYSSKVHDFHFTLYHVDLKVDMKRYFNL</sequence>
<reference evidence="2 3" key="1">
    <citation type="submission" date="2017-10" db="EMBL/GenBank/DDBJ databases">
        <title>Extensive intraspecific genome diversity in a model arbuscular mycorrhizal fungus.</title>
        <authorList>
            <person name="Chen E.C.H."/>
            <person name="Morin E."/>
            <person name="Baudet D."/>
            <person name="Noel J."/>
            <person name="Ndikumana S."/>
            <person name="Charron P."/>
            <person name="St-Onge C."/>
            <person name="Giorgi J."/>
            <person name="Grigoriev I.V."/>
            <person name="Roux C."/>
            <person name="Martin F.M."/>
            <person name="Corradi N."/>
        </authorList>
    </citation>
    <scope>NUCLEOTIDE SEQUENCE [LARGE SCALE GENOMIC DNA]</scope>
    <source>
        <strain evidence="2 3">A1</strain>
    </source>
</reference>
<dbReference type="AlphaFoldDB" id="A0A2N0RAZ6"/>
<dbReference type="EMBL" id="LLXH01001139">
    <property type="protein sequence ID" value="PKC60478.1"/>
    <property type="molecule type" value="Genomic_DNA"/>
</dbReference>
<accession>A0A2N0RAZ6</accession>
<name>A0A2N0RAZ6_9GLOM</name>
<dbReference type="Proteomes" id="UP000232688">
    <property type="component" value="Unassembled WGS sequence"/>
</dbReference>
<evidence type="ECO:0000313" key="3">
    <source>
        <dbReference type="Proteomes" id="UP000232688"/>
    </source>
</evidence>
<feature type="compositionally biased region" description="Basic and acidic residues" evidence="1">
    <location>
        <begin position="26"/>
        <end position="35"/>
    </location>
</feature>
<dbReference type="VEuPathDB" id="FungiDB:RhiirA1_467966"/>
<feature type="region of interest" description="Disordered" evidence="1">
    <location>
        <begin position="1"/>
        <end position="63"/>
    </location>
</feature>
<evidence type="ECO:0000256" key="1">
    <source>
        <dbReference type="SAM" id="MobiDB-lite"/>
    </source>
</evidence>
<gene>
    <name evidence="2" type="ORF">RhiirA1_467966</name>
</gene>
<proteinExistence type="predicted"/>
<feature type="compositionally biased region" description="Polar residues" evidence="1">
    <location>
        <begin position="36"/>
        <end position="52"/>
    </location>
</feature>
<feature type="compositionally biased region" description="Basic residues" evidence="1">
    <location>
        <begin position="8"/>
        <end position="25"/>
    </location>
</feature>
<dbReference type="VEuPathDB" id="FungiDB:RhiirFUN_013002"/>
<comment type="caution">
    <text evidence="2">The sequence shown here is derived from an EMBL/GenBank/DDBJ whole genome shotgun (WGS) entry which is preliminary data.</text>
</comment>
<organism evidence="2 3">
    <name type="scientific">Rhizophagus irregularis</name>
    <dbReference type="NCBI Taxonomy" id="588596"/>
    <lineage>
        <taxon>Eukaryota</taxon>
        <taxon>Fungi</taxon>
        <taxon>Fungi incertae sedis</taxon>
        <taxon>Mucoromycota</taxon>
        <taxon>Glomeromycotina</taxon>
        <taxon>Glomeromycetes</taxon>
        <taxon>Glomerales</taxon>
        <taxon>Glomeraceae</taxon>
        <taxon>Rhizophagus</taxon>
    </lineage>
</organism>